<evidence type="ECO:0000256" key="5">
    <source>
        <dbReference type="SAM" id="Coils"/>
    </source>
</evidence>
<keyword evidence="7" id="KW-1185">Reference proteome</keyword>
<keyword evidence="5" id="KW-0175">Coiled coil</keyword>
<evidence type="ECO:0000256" key="2">
    <source>
        <dbReference type="ARBA" id="ARBA00009415"/>
    </source>
</evidence>
<comment type="caution">
    <text evidence="6">The sequence shown here is derived from an EMBL/GenBank/DDBJ whole genome shotgun (WGS) entry which is preliminary data.</text>
</comment>
<proteinExistence type="inferred from homology"/>
<organism evidence="6 7">
    <name type="scientific">Apatococcus lobatus</name>
    <dbReference type="NCBI Taxonomy" id="904363"/>
    <lineage>
        <taxon>Eukaryota</taxon>
        <taxon>Viridiplantae</taxon>
        <taxon>Chlorophyta</taxon>
        <taxon>core chlorophytes</taxon>
        <taxon>Trebouxiophyceae</taxon>
        <taxon>Chlorellales</taxon>
        <taxon>Chlorellaceae</taxon>
        <taxon>Apatococcus</taxon>
    </lineage>
</organism>
<keyword evidence="3" id="KW-0969">Cilium</keyword>
<dbReference type="EMBL" id="JALJOS010000062">
    <property type="protein sequence ID" value="KAK9818445.1"/>
    <property type="molecule type" value="Genomic_DNA"/>
</dbReference>
<reference evidence="6 7" key="1">
    <citation type="journal article" date="2024" name="Nat. Commun.">
        <title>Phylogenomics reveals the evolutionary origins of lichenization in chlorophyte algae.</title>
        <authorList>
            <person name="Puginier C."/>
            <person name="Libourel C."/>
            <person name="Otte J."/>
            <person name="Skaloud P."/>
            <person name="Haon M."/>
            <person name="Grisel S."/>
            <person name="Petersen M."/>
            <person name="Berrin J.G."/>
            <person name="Delaux P.M."/>
            <person name="Dal Grande F."/>
            <person name="Keller J."/>
        </authorList>
    </citation>
    <scope>NUCLEOTIDE SEQUENCE [LARGE SCALE GENOMIC DNA]</scope>
    <source>
        <strain evidence="6 7">SAG 2145</strain>
    </source>
</reference>
<dbReference type="GO" id="GO:0005815">
    <property type="term" value="C:microtubule organizing center"/>
    <property type="evidence" value="ECO:0007669"/>
    <property type="project" value="TreeGrafter"/>
</dbReference>
<dbReference type="PANTHER" id="PTHR16011:SF0">
    <property type="entry name" value="INTRAFLAGELLAR TRANSPORT PROTEIN 57 HOMOLOG"/>
    <property type="match status" value="1"/>
</dbReference>
<dbReference type="InterPro" id="IPR019530">
    <property type="entry name" value="Intra-flagellar_transport_57"/>
</dbReference>
<evidence type="ECO:0008006" key="8">
    <source>
        <dbReference type="Google" id="ProtNLM"/>
    </source>
</evidence>
<feature type="coiled-coil region" evidence="5">
    <location>
        <begin position="85"/>
        <end position="160"/>
    </location>
</feature>
<evidence type="ECO:0000313" key="6">
    <source>
        <dbReference type="EMBL" id="KAK9818445.1"/>
    </source>
</evidence>
<accession>A0AAW1Q849</accession>
<dbReference type="GO" id="GO:0042073">
    <property type="term" value="P:intraciliary transport"/>
    <property type="evidence" value="ECO:0007669"/>
    <property type="project" value="TreeGrafter"/>
</dbReference>
<sequence>MCRSFIYHTVLKLPIPICKATQPQELQQERYQQQAAGLLKQLQHLAPQARAALHAVQQPLLEAVDEASRREDILQHDFAPLCDEMRSLRQQRARLLEERQELHASIAALHSQHTGLTQEIKNDQARLDELNGKIVNASPLNQMKAAIQRLNGELQDMQIATGVALQRLQIKS</sequence>
<keyword evidence="4" id="KW-0966">Cell projection</keyword>
<evidence type="ECO:0000256" key="4">
    <source>
        <dbReference type="ARBA" id="ARBA00023273"/>
    </source>
</evidence>
<gene>
    <name evidence="6" type="ORF">WJX74_001447</name>
</gene>
<name>A0AAW1Q849_9CHLO</name>
<dbReference type="GO" id="GO:0005794">
    <property type="term" value="C:Golgi apparatus"/>
    <property type="evidence" value="ECO:0007669"/>
    <property type="project" value="TreeGrafter"/>
</dbReference>
<dbReference type="GO" id="GO:0005929">
    <property type="term" value="C:cilium"/>
    <property type="evidence" value="ECO:0007669"/>
    <property type="project" value="UniProtKB-SubCell"/>
</dbReference>
<comment type="similarity">
    <text evidence="2">Belongs to the IFT57 family.</text>
</comment>
<dbReference type="PANTHER" id="PTHR16011">
    <property type="entry name" value="IFT57/HIPPI"/>
    <property type="match status" value="1"/>
</dbReference>
<protein>
    <recommendedName>
        <fullName evidence="8">Exonuclease SbcC</fullName>
    </recommendedName>
</protein>
<comment type="subcellular location">
    <subcellularLocation>
        <location evidence="1">Cell projection</location>
        <location evidence="1">Cilium</location>
    </subcellularLocation>
</comment>
<evidence type="ECO:0000256" key="1">
    <source>
        <dbReference type="ARBA" id="ARBA00004138"/>
    </source>
</evidence>
<dbReference type="GO" id="GO:0030992">
    <property type="term" value="C:intraciliary transport particle B"/>
    <property type="evidence" value="ECO:0007669"/>
    <property type="project" value="TreeGrafter"/>
</dbReference>
<dbReference type="Pfam" id="PF10498">
    <property type="entry name" value="IFT57"/>
    <property type="match status" value="1"/>
</dbReference>
<dbReference type="AlphaFoldDB" id="A0AAW1Q849"/>
<evidence type="ECO:0000256" key="3">
    <source>
        <dbReference type="ARBA" id="ARBA00023069"/>
    </source>
</evidence>
<dbReference type="GO" id="GO:1905515">
    <property type="term" value="P:non-motile cilium assembly"/>
    <property type="evidence" value="ECO:0007669"/>
    <property type="project" value="TreeGrafter"/>
</dbReference>
<evidence type="ECO:0000313" key="7">
    <source>
        <dbReference type="Proteomes" id="UP001438707"/>
    </source>
</evidence>
<dbReference type="Proteomes" id="UP001438707">
    <property type="component" value="Unassembled WGS sequence"/>
</dbReference>